<dbReference type="Proteomes" id="UP000218334">
    <property type="component" value="Unassembled WGS sequence"/>
</dbReference>
<dbReference type="EMBL" id="KZ293420">
    <property type="protein sequence ID" value="PBK73361.1"/>
    <property type="molecule type" value="Genomic_DNA"/>
</dbReference>
<proteinExistence type="predicted"/>
<keyword evidence="3" id="KW-1185">Reference proteome</keyword>
<gene>
    <name evidence="2" type="ORF">ARMSODRAFT_1081573</name>
</gene>
<reference evidence="3" key="1">
    <citation type="journal article" date="2017" name="Nat. Ecol. Evol.">
        <title>Genome expansion and lineage-specific genetic innovations in the forest pathogenic fungi Armillaria.</title>
        <authorList>
            <person name="Sipos G."/>
            <person name="Prasanna A.N."/>
            <person name="Walter M.C."/>
            <person name="O'Connor E."/>
            <person name="Balint B."/>
            <person name="Krizsan K."/>
            <person name="Kiss B."/>
            <person name="Hess J."/>
            <person name="Varga T."/>
            <person name="Slot J."/>
            <person name="Riley R."/>
            <person name="Boka B."/>
            <person name="Rigling D."/>
            <person name="Barry K."/>
            <person name="Lee J."/>
            <person name="Mihaltcheva S."/>
            <person name="LaButti K."/>
            <person name="Lipzen A."/>
            <person name="Waldron R."/>
            <person name="Moloney N.M."/>
            <person name="Sperisen C."/>
            <person name="Kredics L."/>
            <person name="Vagvoelgyi C."/>
            <person name="Patrignani A."/>
            <person name="Fitzpatrick D."/>
            <person name="Nagy I."/>
            <person name="Doyle S."/>
            <person name="Anderson J.B."/>
            <person name="Grigoriev I.V."/>
            <person name="Gueldener U."/>
            <person name="Muensterkoetter M."/>
            <person name="Nagy L.G."/>
        </authorList>
    </citation>
    <scope>NUCLEOTIDE SEQUENCE [LARGE SCALE GENOMIC DNA]</scope>
    <source>
        <strain evidence="3">28-4</strain>
    </source>
</reference>
<feature type="region of interest" description="Disordered" evidence="1">
    <location>
        <begin position="1"/>
        <end position="21"/>
    </location>
</feature>
<name>A0A2H3BR45_9AGAR</name>
<organism evidence="2 3">
    <name type="scientific">Armillaria solidipes</name>
    <dbReference type="NCBI Taxonomy" id="1076256"/>
    <lineage>
        <taxon>Eukaryota</taxon>
        <taxon>Fungi</taxon>
        <taxon>Dikarya</taxon>
        <taxon>Basidiomycota</taxon>
        <taxon>Agaricomycotina</taxon>
        <taxon>Agaricomycetes</taxon>
        <taxon>Agaricomycetidae</taxon>
        <taxon>Agaricales</taxon>
        <taxon>Marasmiineae</taxon>
        <taxon>Physalacriaceae</taxon>
        <taxon>Armillaria</taxon>
    </lineage>
</organism>
<evidence type="ECO:0000313" key="2">
    <source>
        <dbReference type="EMBL" id="PBK73361.1"/>
    </source>
</evidence>
<evidence type="ECO:0000256" key="1">
    <source>
        <dbReference type="SAM" id="MobiDB-lite"/>
    </source>
</evidence>
<sequence>MTNLPPAPTTVSSDPTPAHNEPDIRLFSDQFTLFGDTVFIFGPPVPHTPTQPPLCYRHIGRISAAMFSLINTLTVVNDANHVDNTHLVALDQRLVRMAQNLESMGSEVAQQFNTGAGISEMPGIDAVIDEPESDGSDEMSSSGSVGHVMV</sequence>
<accession>A0A2H3BR45</accession>
<dbReference type="AlphaFoldDB" id="A0A2H3BR45"/>
<feature type="compositionally biased region" description="Low complexity" evidence="1">
    <location>
        <begin position="138"/>
        <end position="150"/>
    </location>
</feature>
<evidence type="ECO:0000313" key="3">
    <source>
        <dbReference type="Proteomes" id="UP000218334"/>
    </source>
</evidence>
<feature type="region of interest" description="Disordered" evidence="1">
    <location>
        <begin position="130"/>
        <end position="150"/>
    </location>
</feature>
<protein>
    <submittedName>
        <fullName evidence="2">Uncharacterized protein</fullName>
    </submittedName>
</protein>